<protein>
    <recommendedName>
        <fullName evidence="9">Tetraspanin</fullName>
    </recommendedName>
</protein>
<dbReference type="OrthoDB" id="5982705at2759"/>
<comment type="similarity">
    <text evidence="2">Belongs to the tetraspanin (TM4SF) family.</text>
</comment>
<evidence type="ECO:0000256" key="5">
    <source>
        <dbReference type="ARBA" id="ARBA00023136"/>
    </source>
</evidence>
<dbReference type="InterPro" id="IPR018499">
    <property type="entry name" value="Tetraspanin/Peripherin"/>
</dbReference>
<evidence type="ECO:0000256" key="3">
    <source>
        <dbReference type="ARBA" id="ARBA00022692"/>
    </source>
</evidence>
<dbReference type="PROSITE" id="PS00421">
    <property type="entry name" value="TM4_1"/>
    <property type="match status" value="1"/>
</dbReference>
<feature type="transmembrane region" description="Helical" evidence="6">
    <location>
        <begin position="142"/>
        <end position="165"/>
    </location>
</feature>
<dbReference type="PRINTS" id="PR00259">
    <property type="entry name" value="TMFOUR"/>
</dbReference>
<keyword evidence="5 6" id="KW-0472">Membrane</keyword>
<dbReference type="InterPro" id="IPR008952">
    <property type="entry name" value="Tetraspanin_EC2_sf"/>
</dbReference>
<evidence type="ECO:0000256" key="4">
    <source>
        <dbReference type="ARBA" id="ARBA00022989"/>
    </source>
</evidence>
<dbReference type="Gene3D" id="1.10.1450.10">
    <property type="entry name" value="Tetraspanin"/>
    <property type="match status" value="1"/>
</dbReference>
<dbReference type="EMBL" id="OV170233">
    <property type="protein sequence ID" value="CAH0718809.1"/>
    <property type="molecule type" value="Genomic_DNA"/>
</dbReference>
<organism evidence="7 8">
    <name type="scientific">Brenthis ino</name>
    <name type="common">lesser marbled fritillary</name>
    <dbReference type="NCBI Taxonomy" id="405034"/>
    <lineage>
        <taxon>Eukaryota</taxon>
        <taxon>Metazoa</taxon>
        <taxon>Ecdysozoa</taxon>
        <taxon>Arthropoda</taxon>
        <taxon>Hexapoda</taxon>
        <taxon>Insecta</taxon>
        <taxon>Pterygota</taxon>
        <taxon>Neoptera</taxon>
        <taxon>Endopterygota</taxon>
        <taxon>Lepidoptera</taxon>
        <taxon>Glossata</taxon>
        <taxon>Ditrysia</taxon>
        <taxon>Papilionoidea</taxon>
        <taxon>Nymphalidae</taxon>
        <taxon>Heliconiinae</taxon>
        <taxon>Argynnini</taxon>
        <taxon>Brenthis</taxon>
    </lineage>
</organism>
<feature type="non-terminal residue" evidence="7">
    <location>
        <position position="297"/>
    </location>
</feature>
<gene>
    <name evidence="7" type="ORF">BINO364_LOCUS5229</name>
</gene>
<keyword evidence="4 6" id="KW-1133">Transmembrane helix</keyword>
<dbReference type="AlphaFoldDB" id="A0A8J9Y4R6"/>
<evidence type="ECO:0000313" key="7">
    <source>
        <dbReference type="EMBL" id="CAH0718809.1"/>
    </source>
</evidence>
<feature type="transmembrane region" description="Helical" evidence="6">
    <location>
        <begin position="70"/>
        <end position="91"/>
    </location>
</feature>
<dbReference type="Proteomes" id="UP000838878">
    <property type="component" value="Chromosome 13"/>
</dbReference>
<dbReference type="SUPFAM" id="SSF48652">
    <property type="entry name" value="Tetraspanin"/>
    <property type="match status" value="1"/>
</dbReference>
<evidence type="ECO:0000256" key="2">
    <source>
        <dbReference type="ARBA" id="ARBA00006840"/>
    </source>
</evidence>
<dbReference type="PANTHER" id="PTHR19282:SF456">
    <property type="entry name" value="CD63 MOLECULE"/>
    <property type="match status" value="1"/>
</dbReference>
<keyword evidence="3 6" id="KW-0812">Transmembrane</keyword>
<evidence type="ECO:0000256" key="1">
    <source>
        <dbReference type="ARBA" id="ARBA00004141"/>
    </source>
</evidence>
<dbReference type="CDD" id="cd03127">
    <property type="entry name" value="tetraspanin_LEL"/>
    <property type="match status" value="1"/>
</dbReference>
<comment type="subcellular location">
    <subcellularLocation>
        <location evidence="1">Membrane</location>
        <topology evidence="1">Multi-pass membrane protein</topology>
    </subcellularLocation>
</comment>
<evidence type="ECO:0000256" key="6">
    <source>
        <dbReference type="SAM" id="Phobius"/>
    </source>
</evidence>
<proteinExistence type="inferred from homology"/>
<evidence type="ECO:0008006" key="9">
    <source>
        <dbReference type="Google" id="ProtNLM"/>
    </source>
</evidence>
<feature type="transmembrane region" description="Helical" evidence="6">
    <location>
        <begin position="261"/>
        <end position="287"/>
    </location>
</feature>
<dbReference type="InterPro" id="IPR018503">
    <property type="entry name" value="Tetraspanin_CS"/>
</dbReference>
<evidence type="ECO:0000313" key="8">
    <source>
        <dbReference type="Proteomes" id="UP000838878"/>
    </source>
</evidence>
<accession>A0A8J9Y4R6</accession>
<keyword evidence="8" id="KW-1185">Reference proteome</keyword>
<feature type="transmembrane region" description="Helical" evidence="6">
    <location>
        <begin position="111"/>
        <end position="135"/>
    </location>
</feature>
<name>A0A8J9Y4R6_9NEOP</name>
<sequence>MITPVAIAKLGSVKNLPVNGGRHKLFLGLIGDHSFVLSEKYFGDLIFIIRIEDIIEFKMAIGAGMSCVKYLLFSFNLLFAITGLIILIVGAKSEINAQPYVSLTDESFYTSAPIMLIIVGLIVFVVAFFGCCGAVKENHCMIVTFSVFLLLIFIAELAVGIAGYVKHTDLETSIVRTLNESITRYPTDPDIKKNYNIIQTDLQCCGIYGVGDWAEHSLPIPATCCAGQEISGSQPAACTAASPSLHAQGCLPLILARMKDVALVLGGVGLGIAFVQLLGVVFACCLARSIRSQYETV</sequence>
<reference evidence="7" key="1">
    <citation type="submission" date="2021-12" db="EMBL/GenBank/DDBJ databases">
        <authorList>
            <person name="Martin H S."/>
        </authorList>
    </citation>
    <scope>NUCLEOTIDE SEQUENCE</scope>
</reference>
<dbReference type="PANTHER" id="PTHR19282">
    <property type="entry name" value="TETRASPANIN"/>
    <property type="match status" value="1"/>
</dbReference>
<dbReference type="GO" id="GO:0005886">
    <property type="term" value="C:plasma membrane"/>
    <property type="evidence" value="ECO:0007669"/>
    <property type="project" value="TreeGrafter"/>
</dbReference>
<dbReference type="Pfam" id="PF00335">
    <property type="entry name" value="Tetraspanin"/>
    <property type="match status" value="1"/>
</dbReference>